<dbReference type="PIRSF" id="PIRSF028065">
    <property type="entry name" value="UCP028065"/>
    <property type="match status" value="1"/>
</dbReference>
<reference evidence="2 3" key="1">
    <citation type="submission" date="2024-06" db="EMBL/GenBank/DDBJ databases">
        <authorList>
            <person name="Campbell A.G."/>
        </authorList>
    </citation>
    <scope>NUCLEOTIDE SEQUENCE [LARGE SCALE GENOMIC DNA]</scope>
    <source>
        <strain evidence="2 3">EM12</strain>
    </source>
</reference>
<name>A0ABV1QJH4_9HYPH</name>
<comment type="caution">
    <text evidence="2">The sequence shown here is derived from an EMBL/GenBank/DDBJ whole genome shotgun (WGS) entry which is preliminary data.</text>
</comment>
<keyword evidence="1" id="KW-1133">Transmembrane helix</keyword>
<protein>
    <submittedName>
        <fullName evidence="2">DUF417 family protein</fullName>
    </submittedName>
</protein>
<feature type="transmembrane region" description="Helical" evidence="1">
    <location>
        <begin position="61"/>
        <end position="89"/>
    </location>
</feature>
<accession>A0ABV1QJH4</accession>
<keyword evidence="3" id="KW-1185">Reference proteome</keyword>
<dbReference type="InterPro" id="IPR016865">
    <property type="entry name" value="RclC"/>
</dbReference>
<dbReference type="Proteomes" id="UP001480955">
    <property type="component" value="Unassembled WGS sequence"/>
</dbReference>
<evidence type="ECO:0000313" key="2">
    <source>
        <dbReference type="EMBL" id="MER2249534.1"/>
    </source>
</evidence>
<gene>
    <name evidence="2" type="ORF">ABS772_06345</name>
</gene>
<feature type="transmembrane region" description="Helical" evidence="1">
    <location>
        <begin position="135"/>
        <end position="154"/>
    </location>
</feature>
<sequence>MQTLFFQSLMRMAQDRGIAVTGVGRVLALIGVVLPLFMIGILKFTAVEVEALKPVISGTPWLAWLYSAFGESGASYLLGTVEVITALLFVASPWSARAGTVAGAIGSVTFAVTSSTLLALPIWEEGSGGFPWLNALGSFLIKDVALLGVSLVVLGESLPRLRATA</sequence>
<dbReference type="PANTHER" id="PTHR40106:SF1">
    <property type="entry name" value="INNER MEMBRANE PROTEIN RCLC"/>
    <property type="match status" value="1"/>
</dbReference>
<dbReference type="PANTHER" id="PTHR40106">
    <property type="entry name" value="INNER MEMBRANE PROTEIN RCLC"/>
    <property type="match status" value="1"/>
</dbReference>
<dbReference type="EMBL" id="JBELQE010000040">
    <property type="protein sequence ID" value="MER2249534.1"/>
    <property type="molecule type" value="Genomic_DNA"/>
</dbReference>
<feature type="transmembrane region" description="Helical" evidence="1">
    <location>
        <begin position="101"/>
        <end position="123"/>
    </location>
</feature>
<dbReference type="RefSeq" id="WP_350393049.1">
    <property type="nucleotide sequence ID" value="NZ_JBELQE010000040.1"/>
</dbReference>
<feature type="transmembrane region" description="Helical" evidence="1">
    <location>
        <begin position="20"/>
        <end position="41"/>
    </location>
</feature>
<dbReference type="Pfam" id="PF04224">
    <property type="entry name" value="DUF417"/>
    <property type="match status" value="1"/>
</dbReference>
<evidence type="ECO:0000313" key="3">
    <source>
        <dbReference type="Proteomes" id="UP001480955"/>
    </source>
</evidence>
<keyword evidence="1" id="KW-0472">Membrane</keyword>
<dbReference type="InterPro" id="IPR007339">
    <property type="entry name" value="RclC-like"/>
</dbReference>
<evidence type="ECO:0000256" key="1">
    <source>
        <dbReference type="SAM" id="Phobius"/>
    </source>
</evidence>
<keyword evidence="1" id="KW-0812">Transmembrane</keyword>
<organism evidence="2 3">
    <name type="scientific">Methylorubrum podarium</name>
    <dbReference type="NCBI Taxonomy" id="200476"/>
    <lineage>
        <taxon>Bacteria</taxon>
        <taxon>Pseudomonadati</taxon>
        <taxon>Pseudomonadota</taxon>
        <taxon>Alphaproteobacteria</taxon>
        <taxon>Hyphomicrobiales</taxon>
        <taxon>Methylobacteriaceae</taxon>
        <taxon>Methylorubrum</taxon>
    </lineage>
</organism>
<proteinExistence type="predicted"/>